<comment type="caution">
    <text evidence="1">The sequence shown here is derived from an EMBL/GenBank/DDBJ whole genome shotgun (WGS) entry which is preliminary data.</text>
</comment>
<accession>A0A1V1NQI2</accession>
<name>A0A1V1NQI2_9BACT</name>
<reference evidence="2" key="1">
    <citation type="submission" date="2012-11" db="EMBL/GenBank/DDBJ databases">
        <authorList>
            <person name="Lucero-Rivera Y.E."/>
            <person name="Tovar-Ramirez D."/>
        </authorList>
    </citation>
    <scope>NUCLEOTIDE SEQUENCE [LARGE SCALE GENOMIC DNA]</scope>
    <source>
        <strain evidence="2">Araruama</strain>
    </source>
</reference>
<gene>
    <name evidence="1" type="ORF">OMM_15374</name>
</gene>
<dbReference type="Gene3D" id="3.40.50.1460">
    <property type="match status" value="1"/>
</dbReference>
<feature type="non-terminal residue" evidence="1">
    <location>
        <position position="141"/>
    </location>
</feature>
<sequence>MIAFIAIENEFDKEVNEEIPLFIYMYGHGTDDGRFVVLGYDEVLEANQLDHAIGEIQNKTGCVVILILESCYSGKFIETVSGNKRIILTSTGDSLYKHDDSGDLTFSRLLFRQLIQNLSIKYSFDFTKNKMTLISYNPPLL</sequence>
<evidence type="ECO:0000313" key="2">
    <source>
        <dbReference type="Proteomes" id="UP000189670"/>
    </source>
</evidence>
<evidence type="ECO:0000313" key="1">
    <source>
        <dbReference type="EMBL" id="ETR64766.1"/>
    </source>
</evidence>
<dbReference type="InterPro" id="IPR001096">
    <property type="entry name" value="Peptidase_C13"/>
</dbReference>
<dbReference type="Proteomes" id="UP000189670">
    <property type="component" value="Unassembled WGS sequence"/>
</dbReference>
<dbReference type="GO" id="GO:0006508">
    <property type="term" value="P:proteolysis"/>
    <property type="evidence" value="ECO:0007669"/>
    <property type="project" value="InterPro"/>
</dbReference>
<dbReference type="GO" id="GO:0008233">
    <property type="term" value="F:peptidase activity"/>
    <property type="evidence" value="ECO:0007669"/>
    <property type="project" value="InterPro"/>
</dbReference>
<proteinExistence type="predicted"/>
<organism evidence="1 2">
    <name type="scientific">Candidatus Magnetoglobus multicellularis str. Araruama</name>
    <dbReference type="NCBI Taxonomy" id="890399"/>
    <lineage>
        <taxon>Bacteria</taxon>
        <taxon>Pseudomonadati</taxon>
        <taxon>Thermodesulfobacteriota</taxon>
        <taxon>Desulfobacteria</taxon>
        <taxon>Desulfobacterales</taxon>
        <taxon>Desulfobacteraceae</taxon>
        <taxon>Candidatus Magnetoglobus</taxon>
    </lineage>
</organism>
<dbReference type="AlphaFoldDB" id="A0A1V1NQI2"/>
<dbReference type="Pfam" id="PF01650">
    <property type="entry name" value="Peptidase_C13"/>
    <property type="match status" value="1"/>
</dbReference>
<dbReference type="EMBL" id="ATBP01003673">
    <property type="protein sequence ID" value="ETR64766.1"/>
    <property type="molecule type" value="Genomic_DNA"/>
</dbReference>
<protein>
    <submittedName>
        <fullName evidence="1">Uncharacterized protein</fullName>
    </submittedName>
</protein>